<dbReference type="OrthoDB" id="9815829at2"/>
<dbReference type="AlphaFoldDB" id="F9D6B9"/>
<keyword evidence="3" id="KW-0808">Transferase</keyword>
<dbReference type="InterPro" id="IPR001173">
    <property type="entry name" value="Glyco_trans_2-like"/>
</dbReference>
<evidence type="ECO:0000313" key="4">
    <source>
        <dbReference type="Proteomes" id="UP000007820"/>
    </source>
</evidence>
<dbReference type="EMBL" id="AFPW01000041">
    <property type="protein sequence ID" value="EGQ12514.1"/>
    <property type="molecule type" value="Genomic_DNA"/>
</dbReference>
<name>F9D6B9_PREDD</name>
<dbReference type="InterPro" id="IPR029044">
    <property type="entry name" value="Nucleotide-diphossugar_trans"/>
</dbReference>
<proteinExistence type="predicted"/>
<dbReference type="PANTHER" id="PTHR43685">
    <property type="entry name" value="GLYCOSYLTRANSFERASE"/>
    <property type="match status" value="1"/>
</dbReference>
<dbReference type="GO" id="GO:0016740">
    <property type="term" value="F:transferase activity"/>
    <property type="evidence" value="ECO:0007669"/>
    <property type="project" value="UniProtKB-KW"/>
</dbReference>
<evidence type="ECO:0000313" key="5">
    <source>
        <dbReference type="Proteomes" id="UP000010862"/>
    </source>
</evidence>
<dbReference type="HOGENOM" id="CLU_025996_13_0_10"/>
<dbReference type="PATRIC" id="fig|908937.9.peg.2346"/>
<dbReference type="Gene3D" id="3.90.550.10">
    <property type="entry name" value="Spore Coat Polysaccharide Biosynthesis Protein SpsA, Chain A"/>
    <property type="match status" value="1"/>
</dbReference>
<evidence type="ECO:0000259" key="1">
    <source>
        <dbReference type="Pfam" id="PF00535"/>
    </source>
</evidence>
<dbReference type="Pfam" id="PF00535">
    <property type="entry name" value="Glycos_transf_2"/>
    <property type="match status" value="1"/>
</dbReference>
<dbReference type="RefSeq" id="WP_005847384.1">
    <property type="nucleotide sequence ID" value="NC_019968.1"/>
</dbReference>
<keyword evidence="5" id="KW-1185">Reference proteome</keyword>
<dbReference type="SUPFAM" id="SSF53448">
    <property type="entry name" value="Nucleotide-diphospho-sugar transferases"/>
    <property type="match status" value="1"/>
</dbReference>
<evidence type="ECO:0000313" key="3">
    <source>
        <dbReference type="EMBL" id="EGQ12514.1"/>
    </source>
</evidence>
<organism evidence="3 4">
    <name type="scientific">Prevotella dentalis (strain ATCC 49559 / DSM 3688 / JCM 13448 / NCTC 12043 / ES 2772)</name>
    <name type="common">Mitsuokella dentalis</name>
    <dbReference type="NCBI Taxonomy" id="908937"/>
    <lineage>
        <taxon>Bacteria</taxon>
        <taxon>Pseudomonadati</taxon>
        <taxon>Bacteroidota</taxon>
        <taxon>Bacteroidia</taxon>
        <taxon>Bacteroidales</taxon>
        <taxon>Prevotellaceae</taxon>
        <taxon>Prevotella</taxon>
    </lineage>
</organism>
<dbReference type="KEGG" id="pdt:Prede_2211"/>
<dbReference type="EMBL" id="CP003369">
    <property type="protein sequence ID" value="AGB29484.1"/>
    <property type="molecule type" value="Genomic_DNA"/>
</dbReference>
<reference evidence="3 4" key="1">
    <citation type="submission" date="2011-04" db="EMBL/GenBank/DDBJ databases">
        <authorList>
            <person name="Muzny D."/>
            <person name="Qin X."/>
            <person name="Deng J."/>
            <person name="Jiang H."/>
            <person name="Liu Y."/>
            <person name="Qu J."/>
            <person name="Song X.-Z."/>
            <person name="Zhang L."/>
            <person name="Thornton R."/>
            <person name="Coyle M."/>
            <person name="Francisco L."/>
            <person name="Jackson L."/>
            <person name="Javaid M."/>
            <person name="Korchina V."/>
            <person name="Kovar C."/>
            <person name="Mata R."/>
            <person name="Mathew T."/>
            <person name="Ngo R."/>
            <person name="Nguyen L."/>
            <person name="Nguyen N."/>
            <person name="Okwuonu G."/>
            <person name="Ongeri F."/>
            <person name="Pham C."/>
            <person name="Simmons D."/>
            <person name="Wilczek-Boney K."/>
            <person name="Hale W."/>
            <person name="Jakkamsetti A."/>
            <person name="Pham P."/>
            <person name="Ruth R."/>
            <person name="San Lucas F."/>
            <person name="Warren J."/>
            <person name="Zhang J."/>
            <person name="Zhao Z."/>
            <person name="Zhou C."/>
            <person name="Zhu D."/>
            <person name="Lee S."/>
            <person name="Bess C."/>
            <person name="Blankenburg K."/>
            <person name="Forbes L."/>
            <person name="Fu Q."/>
            <person name="Gubbala S."/>
            <person name="Hirani K."/>
            <person name="Jayaseelan J.C."/>
            <person name="Lara F."/>
            <person name="Munidasa M."/>
            <person name="Palculict T."/>
            <person name="Patil S."/>
            <person name="Pu L.-L."/>
            <person name="Saada N."/>
            <person name="Tang L."/>
            <person name="Weissenberger G."/>
            <person name="Zhu Y."/>
            <person name="Hemphill L."/>
            <person name="Shang Y."/>
            <person name="Youmans B."/>
            <person name="Ayvaz T."/>
            <person name="Ross M."/>
            <person name="Santibanez J."/>
            <person name="Aqrawi P."/>
            <person name="Gross S."/>
            <person name="Joshi V."/>
            <person name="Fowler G."/>
            <person name="Nazareth L."/>
            <person name="Reid J."/>
            <person name="Worley K."/>
            <person name="Petrosino J."/>
            <person name="Highlander S."/>
            <person name="Gibbs R."/>
        </authorList>
    </citation>
    <scope>NUCLEOTIDE SEQUENCE [LARGE SCALE GENOMIC DNA]</scope>
    <source>
        <strain evidence="3 4">DSM 3688</strain>
    </source>
</reference>
<evidence type="ECO:0000313" key="2">
    <source>
        <dbReference type="EMBL" id="AGB29484.1"/>
    </source>
</evidence>
<dbReference type="PANTHER" id="PTHR43685:SF2">
    <property type="entry name" value="GLYCOSYLTRANSFERASE 2-LIKE DOMAIN-CONTAINING PROTEIN"/>
    <property type="match status" value="1"/>
</dbReference>
<sequence>MRNSQEHHSVKFSFVLPAWKGRYLAEAVRSILRQDYRNFELIVVDDCSPEPLGEIMKEFRDNRVVYHRNEKNLGGRNLVGQWNRCLQYASGEYVVLATDDDLYEPTFLSAFVPLIGKYPKVELFRARILQTDAHGTIKEIDRCYKEYLTKDEFAYHMLHGMKGGIPHYIFKRQALMAKGGFVDFPKAWASDDATAIMMAGHGVVNSQEHLVRFRWSSINISSNSTLIKEKVQARMLFYKWLKKNLTPIEPRNEKNQFLHSNIDVFLPLYHKLSLITHLNSVSFIKRIKCFKTIYCSTDLSVKDKLSILYRTYI</sequence>
<reference evidence="2" key="2">
    <citation type="submission" date="2012-02" db="EMBL/GenBank/DDBJ databases">
        <title>Complete sequence of chromosome 2 of Prevotella dentalis DSM 3688.</title>
        <authorList>
            <consortium name="US DOE Joint Genome Institute (JGI-PGF)"/>
            <person name="Lucas S."/>
            <person name="Copeland A."/>
            <person name="Lapidus A."/>
            <person name="Glavina del Rio T."/>
            <person name="Dalin E."/>
            <person name="Tice H."/>
            <person name="Bruce D."/>
            <person name="Goodwin L."/>
            <person name="Pitluck S."/>
            <person name="Peters L."/>
            <person name="Mikhailova N."/>
            <person name="Chertkov O."/>
            <person name="Kyrpides N."/>
            <person name="Mavromatis K."/>
            <person name="Ivanova N."/>
            <person name="Brettin T."/>
            <person name="Detter J.C."/>
            <person name="Han C."/>
            <person name="Larimer F."/>
            <person name="Land M."/>
            <person name="Hauser L."/>
            <person name="Markowitz V."/>
            <person name="Cheng J.-F."/>
            <person name="Hugenholtz P."/>
            <person name="Woyke T."/>
            <person name="Wu D."/>
            <person name="Gronow S."/>
            <person name="Wellnitz S."/>
            <person name="Brambilla E."/>
            <person name="Klenk H.-P."/>
            <person name="Eisen J.A."/>
        </authorList>
    </citation>
    <scope>NUCLEOTIDE SEQUENCE</scope>
    <source>
        <strain evidence="2">DSM 3688</strain>
    </source>
</reference>
<dbReference type="STRING" id="908937.Prede_2211"/>
<protein>
    <submittedName>
        <fullName evidence="2 3">Glycosyl transferase</fullName>
    </submittedName>
</protein>
<dbReference type="eggNOG" id="COG0463">
    <property type="taxonomic scope" value="Bacteria"/>
</dbReference>
<feature type="domain" description="Glycosyltransferase 2-like" evidence="1">
    <location>
        <begin position="18"/>
        <end position="121"/>
    </location>
</feature>
<gene>
    <name evidence="2" type="ordered locus">Prede_2211</name>
    <name evidence="3" type="ORF">HMPREF9136_2397</name>
</gene>
<accession>F9D6B9</accession>
<dbReference type="Proteomes" id="UP000010862">
    <property type="component" value="Chromosome 2"/>
</dbReference>
<dbReference type="InterPro" id="IPR050834">
    <property type="entry name" value="Glycosyltransf_2"/>
</dbReference>
<dbReference type="Proteomes" id="UP000007820">
    <property type="component" value="Unassembled WGS sequence"/>
</dbReference>
<dbReference type="CDD" id="cd00761">
    <property type="entry name" value="Glyco_tranf_GTA_type"/>
    <property type="match status" value="1"/>
</dbReference>